<dbReference type="PANTHER" id="PTHR48277:SF1">
    <property type="entry name" value="MITOCHONDRIAL RIBOSOMAL PROTEIN S5"/>
    <property type="match status" value="1"/>
</dbReference>
<evidence type="ECO:0000256" key="3">
    <source>
        <dbReference type="ARBA" id="ARBA00022884"/>
    </source>
</evidence>
<sequence length="171" mass="17887">MVKKQNETDSQWTEKVVQVRRVTKVVKGGKRLSFRVITIVGDGEGQVGVGVGKSSDVVGAIQKGMSDARKNLIQVPIVNTTIPHPVNARFGSASVLVKPARQGTGVIAGGAVRIVLEAAGIKNATAKCLGSKSPLNNARAAIEGLKELRTIEQISASRGLSAKEIVSGRPV</sequence>
<dbReference type="InterPro" id="IPR014721">
    <property type="entry name" value="Ribsml_uS5_D2-typ_fold_subgr"/>
</dbReference>
<evidence type="ECO:0000313" key="10">
    <source>
        <dbReference type="EMBL" id="PIW15408.1"/>
    </source>
</evidence>
<name>A0A2M7G122_9BACT</name>
<gene>
    <name evidence="7" type="primary">rpsE</name>
    <name evidence="10" type="ORF">COW36_18510</name>
</gene>
<dbReference type="EMBL" id="PFFQ01000053">
    <property type="protein sequence ID" value="PIW15408.1"/>
    <property type="molecule type" value="Genomic_DNA"/>
</dbReference>
<proteinExistence type="inferred from homology"/>
<evidence type="ECO:0000259" key="9">
    <source>
        <dbReference type="PROSITE" id="PS50881"/>
    </source>
</evidence>
<dbReference type="GO" id="GO:0003735">
    <property type="term" value="F:structural constituent of ribosome"/>
    <property type="evidence" value="ECO:0007669"/>
    <property type="project" value="UniProtKB-UniRule"/>
</dbReference>
<keyword evidence="3 7" id="KW-0694">RNA-binding</keyword>
<comment type="subunit">
    <text evidence="7">Part of the 30S ribosomal subunit. Contacts proteins S4 and S8.</text>
</comment>
<dbReference type="SUPFAM" id="SSF54768">
    <property type="entry name" value="dsRNA-binding domain-like"/>
    <property type="match status" value="1"/>
</dbReference>
<dbReference type="GO" id="GO:0019843">
    <property type="term" value="F:rRNA binding"/>
    <property type="evidence" value="ECO:0007669"/>
    <property type="project" value="UniProtKB-UniRule"/>
</dbReference>
<dbReference type="Proteomes" id="UP000231019">
    <property type="component" value="Unassembled WGS sequence"/>
</dbReference>
<accession>A0A2M7G122</accession>
<dbReference type="AlphaFoldDB" id="A0A2M7G122"/>
<feature type="domain" description="S5 DRBM" evidence="9">
    <location>
        <begin position="12"/>
        <end position="75"/>
    </location>
</feature>
<dbReference type="InterPro" id="IPR005712">
    <property type="entry name" value="Ribosomal_uS5_bac-type"/>
</dbReference>
<evidence type="ECO:0000256" key="5">
    <source>
        <dbReference type="ARBA" id="ARBA00023274"/>
    </source>
</evidence>
<dbReference type="FunFam" id="3.30.230.10:FF:000002">
    <property type="entry name" value="30S ribosomal protein S5"/>
    <property type="match status" value="1"/>
</dbReference>
<dbReference type="InterPro" id="IPR013810">
    <property type="entry name" value="Ribosomal_uS5_N"/>
</dbReference>
<keyword evidence="4 7" id="KW-0689">Ribosomal protein</keyword>
<evidence type="ECO:0000256" key="8">
    <source>
        <dbReference type="RuleBase" id="RU003823"/>
    </source>
</evidence>
<comment type="domain">
    <text evidence="7">The N-terminal domain interacts with the head of the 30S subunit; the C-terminal domain interacts with the body and contacts protein S4. The interaction surface between S4 and S5 is involved in control of translational fidelity.</text>
</comment>
<dbReference type="SUPFAM" id="SSF54211">
    <property type="entry name" value="Ribosomal protein S5 domain 2-like"/>
    <property type="match status" value="1"/>
</dbReference>
<dbReference type="PROSITE" id="PS50881">
    <property type="entry name" value="S5_DSRBD"/>
    <property type="match status" value="1"/>
</dbReference>
<evidence type="ECO:0000256" key="2">
    <source>
        <dbReference type="ARBA" id="ARBA00022730"/>
    </source>
</evidence>
<dbReference type="Gene3D" id="3.30.230.10">
    <property type="match status" value="1"/>
</dbReference>
<dbReference type="InterPro" id="IPR000851">
    <property type="entry name" value="Ribosomal_uS5"/>
</dbReference>
<evidence type="ECO:0000256" key="4">
    <source>
        <dbReference type="ARBA" id="ARBA00022980"/>
    </source>
</evidence>
<dbReference type="FunFam" id="3.30.160.20:FF:000001">
    <property type="entry name" value="30S ribosomal protein S5"/>
    <property type="match status" value="1"/>
</dbReference>
<comment type="function">
    <text evidence="7">With S4 and S12 plays an important role in translational accuracy.</text>
</comment>
<comment type="similarity">
    <text evidence="1 7 8">Belongs to the universal ribosomal protein uS5 family.</text>
</comment>
<dbReference type="NCBIfam" id="TIGR01021">
    <property type="entry name" value="rpsE_bact"/>
    <property type="match status" value="1"/>
</dbReference>
<evidence type="ECO:0000313" key="11">
    <source>
        <dbReference type="Proteomes" id="UP000231019"/>
    </source>
</evidence>
<dbReference type="PANTHER" id="PTHR48277">
    <property type="entry name" value="MITOCHONDRIAL RIBOSOMAL PROTEIN S5"/>
    <property type="match status" value="1"/>
</dbReference>
<reference evidence="10 11" key="1">
    <citation type="submission" date="2017-09" db="EMBL/GenBank/DDBJ databases">
        <title>Depth-based differentiation of microbial function through sediment-hosted aquifers and enrichment of novel symbionts in the deep terrestrial subsurface.</title>
        <authorList>
            <person name="Probst A.J."/>
            <person name="Ladd B."/>
            <person name="Jarett J.K."/>
            <person name="Geller-Mcgrath D.E."/>
            <person name="Sieber C.M."/>
            <person name="Emerson J.B."/>
            <person name="Anantharaman K."/>
            <person name="Thomas B.C."/>
            <person name="Malmstrom R."/>
            <person name="Stieglmeier M."/>
            <person name="Klingl A."/>
            <person name="Woyke T."/>
            <person name="Ryan C.M."/>
            <person name="Banfield J.F."/>
        </authorList>
    </citation>
    <scope>NUCLEOTIDE SEQUENCE [LARGE SCALE GENOMIC DNA]</scope>
    <source>
        <strain evidence="10">CG17_big_fil_post_rev_8_21_14_2_50_48_46</strain>
    </source>
</reference>
<evidence type="ECO:0000256" key="1">
    <source>
        <dbReference type="ARBA" id="ARBA00008945"/>
    </source>
</evidence>
<comment type="function">
    <text evidence="7">Located at the back of the 30S subunit body where it stabilizes the conformation of the head with respect to the body.</text>
</comment>
<dbReference type="HAMAP" id="MF_01307_B">
    <property type="entry name" value="Ribosomal_uS5_B"/>
    <property type="match status" value="1"/>
</dbReference>
<dbReference type="Gene3D" id="3.30.160.20">
    <property type="match status" value="1"/>
</dbReference>
<keyword evidence="5 7" id="KW-0687">Ribonucleoprotein</keyword>
<dbReference type="GO" id="GO:0015935">
    <property type="term" value="C:small ribosomal subunit"/>
    <property type="evidence" value="ECO:0007669"/>
    <property type="project" value="InterPro"/>
</dbReference>
<dbReference type="InterPro" id="IPR005324">
    <property type="entry name" value="Ribosomal_uS5_C"/>
</dbReference>
<protein>
    <recommendedName>
        <fullName evidence="6 7">Small ribosomal subunit protein uS5</fullName>
    </recommendedName>
</protein>
<dbReference type="GO" id="GO:0005737">
    <property type="term" value="C:cytoplasm"/>
    <property type="evidence" value="ECO:0007669"/>
    <property type="project" value="UniProtKB-ARBA"/>
</dbReference>
<dbReference type="GO" id="GO:0006412">
    <property type="term" value="P:translation"/>
    <property type="evidence" value="ECO:0007669"/>
    <property type="project" value="UniProtKB-UniRule"/>
</dbReference>
<dbReference type="GO" id="GO:0042254">
    <property type="term" value="P:ribosome biogenesis"/>
    <property type="evidence" value="ECO:0007669"/>
    <property type="project" value="UniProtKB-ARBA"/>
</dbReference>
<comment type="caution">
    <text evidence="10">The sequence shown here is derived from an EMBL/GenBank/DDBJ whole genome shotgun (WGS) entry which is preliminary data.</text>
</comment>
<evidence type="ECO:0000256" key="6">
    <source>
        <dbReference type="ARBA" id="ARBA00035255"/>
    </source>
</evidence>
<organism evidence="10 11">
    <name type="scientific">bacterium (Candidatus Blackallbacteria) CG17_big_fil_post_rev_8_21_14_2_50_48_46</name>
    <dbReference type="NCBI Taxonomy" id="2014261"/>
    <lineage>
        <taxon>Bacteria</taxon>
        <taxon>Candidatus Blackallbacteria</taxon>
    </lineage>
</organism>
<dbReference type="InterPro" id="IPR018192">
    <property type="entry name" value="Ribosomal_uS5_N_CS"/>
</dbReference>
<evidence type="ECO:0000256" key="7">
    <source>
        <dbReference type="HAMAP-Rule" id="MF_01307"/>
    </source>
</evidence>
<dbReference type="PROSITE" id="PS00585">
    <property type="entry name" value="RIBOSOMAL_S5"/>
    <property type="match status" value="1"/>
</dbReference>
<dbReference type="InterPro" id="IPR020568">
    <property type="entry name" value="Ribosomal_Su5_D2-typ_SF"/>
</dbReference>
<dbReference type="Pfam" id="PF00333">
    <property type="entry name" value="Ribosomal_S5"/>
    <property type="match status" value="1"/>
</dbReference>
<keyword evidence="2 7" id="KW-0699">rRNA-binding</keyword>
<dbReference type="Pfam" id="PF03719">
    <property type="entry name" value="Ribosomal_S5_C"/>
    <property type="match status" value="1"/>
</dbReference>